<evidence type="ECO:0000313" key="1">
    <source>
        <dbReference type="EMBL" id="KAK1387358.1"/>
    </source>
</evidence>
<accession>A0AAD8IMF2</accession>
<reference evidence="1" key="1">
    <citation type="submission" date="2023-02" db="EMBL/GenBank/DDBJ databases">
        <title>Genome of toxic invasive species Heracleum sosnowskyi carries increased number of genes despite the absence of recent whole-genome duplications.</title>
        <authorList>
            <person name="Schelkunov M."/>
            <person name="Shtratnikova V."/>
            <person name="Makarenko M."/>
            <person name="Klepikova A."/>
            <person name="Omelchenko D."/>
            <person name="Novikova G."/>
            <person name="Obukhova E."/>
            <person name="Bogdanov V."/>
            <person name="Penin A."/>
            <person name="Logacheva M."/>
        </authorList>
    </citation>
    <scope>NUCLEOTIDE SEQUENCE</scope>
    <source>
        <strain evidence="1">Hsosn_3</strain>
        <tissue evidence="1">Leaf</tissue>
    </source>
</reference>
<dbReference type="AlphaFoldDB" id="A0AAD8IMF2"/>
<dbReference type="InterPro" id="IPR043379">
    <property type="entry name" value="ANKAR"/>
</dbReference>
<dbReference type="EMBL" id="JAUIZM010000004">
    <property type="protein sequence ID" value="KAK1387358.1"/>
    <property type="molecule type" value="Genomic_DNA"/>
</dbReference>
<sequence>MNQGSAFPMDEGRNDLATKLMATIAQKQLENESGQTNGGELLRRMMGVLKEDAIDIDGLGFDNQMPSENLFHLQAAEFIKLVSSLRPDESEDVVLSACQKLTVFFHQRPEQKFVFVTEHGFLPLMELPDVPRNRVICAVLQVLNQIVKDNTDFWKMLAFKDISYFSTQIPVIMSFAVPNRPREIRMEAAYFLQQLCQSSSLTFHMFIACHGIQILVGFLEADYAKYRSVEFL</sequence>
<evidence type="ECO:0000313" key="2">
    <source>
        <dbReference type="Proteomes" id="UP001237642"/>
    </source>
</evidence>
<dbReference type="Gene3D" id="1.25.10.10">
    <property type="entry name" value="Leucine-rich Repeat Variant"/>
    <property type="match status" value="1"/>
</dbReference>
<reference evidence="1" key="2">
    <citation type="submission" date="2023-05" db="EMBL/GenBank/DDBJ databases">
        <authorList>
            <person name="Schelkunov M.I."/>
        </authorList>
    </citation>
    <scope>NUCLEOTIDE SEQUENCE</scope>
    <source>
        <strain evidence="1">Hsosn_3</strain>
        <tissue evidence="1">Leaf</tissue>
    </source>
</reference>
<comment type="caution">
    <text evidence="1">The sequence shown here is derived from an EMBL/GenBank/DDBJ whole genome shotgun (WGS) entry which is preliminary data.</text>
</comment>
<dbReference type="GO" id="GO:0016301">
    <property type="term" value="F:kinase activity"/>
    <property type="evidence" value="ECO:0007669"/>
    <property type="project" value="UniProtKB-KW"/>
</dbReference>
<dbReference type="SUPFAM" id="SSF48371">
    <property type="entry name" value="ARM repeat"/>
    <property type="match status" value="1"/>
</dbReference>
<keyword evidence="1" id="KW-0808">Transferase</keyword>
<protein>
    <submittedName>
        <fullName evidence="1">Serine/threonine-protein kinase sepA</fullName>
    </submittedName>
</protein>
<keyword evidence="1" id="KW-0418">Kinase</keyword>
<dbReference type="InterPro" id="IPR016024">
    <property type="entry name" value="ARM-type_fold"/>
</dbReference>
<organism evidence="1 2">
    <name type="scientific">Heracleum sosnowskyi</name>
    <dbReference type="NCBI Taxonomy" id="360622"/>
    <lineage>
        <taxon>Eukaryota</taxon>
        <taxon>Viridiplantae</taxon>
        <taxon>Streptophyta</taxon>
        <taxon>Embryophyta</taxon>
        <taxon>Tracheophyta</taxon>
        <taxon>Spermatophyta</taxon>
        <taxon>Magnoliopsida</taxon>
        <taxon>eudicotyledons</taxon>
        <taxon>Gunneridae</taxon>
        <taxon>Pentapetalae</taxon>
        <taxon>asterids</taxon>
        <taxon>campanulids</taxon>
        <taxon>Apiales</taxon>
        <taxon>Apiaceae</taxon>
        <taxon>Apioideae</taxon>
        <taxon>apioid superclade</taxon>
        <taxon>Tordylieae</taxon>
        <taxon>Tordyliinae</taxon>
        <taxon>Heracleum</taxon>
    </lineage>
</organism>
<dbReference type="InterPro" id="IPR011989">
    <property type="entry name" value="ARM-like"/>
</dbReference>
<keyword evidence="2" id="KW-1185">Reference proteome</keyword>
<dbReference type="PANTHER" id="PTHR46464:SF2">
    <property type="entry name" value="ANKYRIN AND ARMADILLO REPEAT-CONTAINING PROTEIN"/>
    <property type="match status" value="1"/>
</dbReference>
<dbReference type="PANTHER" id="PTHR46464">
    <property type="entry name" value="ANK_REP_REGION DOMAIN-CONTAINING PROTEIN"/>
    <property type="match status" value="1"/>
</dbReference>
<name>A0AAD8IMF2_9APIA</name>
<proteinExistence type="predicted"/>
<dbReference type="Proteomes" id="UP001237642">
    <property type="component" value="Unassembled WGS sequence"/>
</dbReference>
<gene>
    <name evidence="1" type="ORF">POM88_015536</name>
</gene>